<evidence type="ECO:0000313" key="1">
    <source>
        <dbReference type="EMBL" id="GAA3119854.1"/>
    </source>
</evidence>
<comment type="caution">
    <text evidence="1">The sequence shown here is derived from an EMBL/GenBank/DDBJ whole genome shotgun (WGS) entry which is preliminary data.</text>
</comment>
<organism evidence="1 2">
    <name type="scientific">Planomonospora alba</name>
    <dbReference type="NCBI Taxonomy" id="161354"/>
    <lineage>
        <taxon>Bacteria</taxon>
        <taxon>Bacillati</taxon>
        <taxon>Actinomycetota</taxon>
        <taxon>Actinomycetes</taxon>
        <taxon>Streptosporangiales</taxon>
        <taxon>Streptosporangiaceae</taxon>
        <taxon>Planomonospora</taxon>
    </lineage>
</organism>
<keyword evidence="2" id="KW-1185">Reference proteome</keyword>
<sequence length="123" mass="13280">MLPQVGRHGGLDVRKMRGGHIAQARVQVYDVVTCQAVEHAGALPAGGDESSLLQGLEVSRGARHTETRGLRQDLDTPFPLCEQVEELQALAVTESFTDPGDLVKEGGFPTWISHHIILQGAMD</sequence>
<reference evidence="2" key="1">
    <citation type="journal article" date="2019" name="Int. J. Syst. Evol. Microbiol.">
        <title>The Global Catalogue of Microorganisms (GCM) 10K type strain sequencing project: providing services to taxonomists for standard genome sequencing and annotation.</title>
        <authorList>
            <consortium name="The Broad Institute Genomics Platform"/>
            <consortium name="The Broad Institute Genome Sequencing Center for Infectious Disease"/>
            <person name="Wu L."/>
            <person name="Ma J."/>
        </authorList>
    </citation>
    <scope>NUCLEOTIDE SEQUENCE [LARGE SCALE GENOMIC DNA]</scope>
    <source>
        <strain evidence="2">JCM 9373</strain>
    </source>
</reference>
<dbReference type="Proteomes" id="UP001500320">
    <property type="component" value="Unassembled WGS sequence"/>
</dbReference>
<evidence type="ECO:0000313" key="2">
    <source>
        <dbReference type="Proteomes" id="UP001500320"/>
    </source>
</evidence>
<protein>
    <submittedName>
        <fullName evidence="1">Uncharacterized protein</fullName>
    </submittedName>
</protein>
<gene>
    <name evidence="1" type="ORF">GCM10010466_08360</name>
</gene>
<proteinExistence type="predicted"/>
<accession>A0ABP6MNZ2</accession>
<dbReference type="EMBL" id="BAAAUT010000005">
    <property type="protein sequence ID" value="GAA3119854.1"/>
    <property type="molecule type" value="Genomic_DNA"/>
</dbReference>
<name>A0ABP6MNZ2_9ACTN</name>